<accession>A0A0S7BWG4</accession>
<dbReference type="Gene3D" id="2.60.120.260">
    <property type="entry name" value="Galactose-binding domain-like"/>
    <property type="match status" value="1"/>
</dbReference>
<dbReference type="NCBIfam" id="NF038128">
    <property type="entry name" value="choice_anch_J"/>
    <property type="match status" value="3"/>
</dbReference>
<dbReference type="STRING" id="1678841.TBC1_11882"/>
<dbReference type="GO" id="GO:0030246">
    <property type="term" value="F:carbohydrate binding"/>
    <property type="evidence" value="ECO:0007669"/>
    <property type="project" value="InterPro"/>
</dbReference>
<evidence type="ECO:0000259" key="2">
    <source>
        <dbReference type="PROSITE" id="PS50853"/>
    </source>
</evidence>
<dbReference type="Pfam" id="PF00041">
    <property type="entry name" value="fn3"/>
    <property type="match status" value="2"/>
</dbReference>
<dbReference type="InterPro" id="IPR013783">
    <property type="entry name" value="Ig-like_fold"/>
</dbReference>
<dbReference type="Gene3D" id="2.60.40.1120">
    <property type="entry name" value="Carboxypeptidase-like, regulatory domain"/>
    <property type="match status" value="1"/>
</dbReference>
<dbReference type="CDD" id="cd00063">
    <property type="entry name" value="FN3"/>
    <property type="match status" value="2"/>
</dbReference>
<keyword evidence="4" id="KW-1185">Reference proteome</keyword>
<dbReference type="InterPro" id="IPR036116">
    <property type="entry name" value="FN3_sf"/>
</dbReference>
<dbReference type="SUPFAM" id="SSF49899">
    <property type="entry name" value="Concanavalin A-like lectins/glucanases"/>
    <property type="match status" value="1"/>
</dbReference>
<dbReference type="Pfam" id="PF13620">
    <property type="entry name" value="CarboxypepD_reg"/>
    <property type="match status" value="1"/>
</dbReference>
<dbReference type="Gene3D" id="2.60.120.200">
    <property type="match status" value="3"/>
</dbReference>
<feature type="chain" id="PRO_5006633235" evidence="1">
    <location>
        <begin position="21"/>
        <end position="1880"/>
    </location>
</feature>
<dbReference type="RefSeq" id="WP_062039022.1">
    <property type="nucleotide sequence ID" value="NZ_DF968182.1"/>
</dbReference>
<organism evidence="3">
    <name type="scientific">Lentimicrobium saccharophilum</name>
    <dbReference type="NCBI Taxonomy" id="1678841"/>
    <lineage>
        <taxon>Bacteria</taxon>
        <taxon>Pseudomonadati</taxon>
        <taxon>Bacteroidota</taxon>
        <taxon>Bacteroidia</taxon>
        <taxon>Bacteroidales</taxon>
        <taxon>Lentimicrobiaceae</taxon>
        <taxon>Lentimicrobium</taxon>
    </lineage>
</organism>
<evidence type="ECO:0000256" key="1">
    <source>
        <dbReference type="SAM" id="SignalP"/>
    </source>
</evidence>
<evidence type="ECO:0000313" key="4">
    <source>
        <dbReference type="Proteomes" id="UP000053091"/>
    </source>
</evidence>
<dbReference type="GO" id="GO:0005975">
    <property type="term" value="P:carbohydrate metabolic process"/>
    <property type="evidence" value="ECO:0007669"/>
    <property type="project" value="UniProtKB-ARBA"/>
</dbReference>
<keyword evidence="1" id="KW-0732">Signal</keyword>
<dbReference type="GO" id="GO:0004553">
    <property type="term" value="F:hydrolase activity, hydrolyzing O-glycosyl compounds"/>
    <property type="evidence" value="ECO:0007669"/>
    <property type="project" value="UniProtKB-ARBA"/>
</dbReference>
<dbReference type="SUPFAM" id="SSF49265">
    <property type="entry name" value="Fibronectin type III"/>
    <property type="match status" value="2"/>
</dbReference>
<dbReference type="EMBL" id="DF968182">
    <property type="protein sequence ID" value="GAP42743.1"/>
    <property type="molecule type" value="Genomic_DNA"/>
</dbReference>
<name>A0A0S7BWG4_9BACT</name>
<reference evidence="3" key="1">
    <citation type="journal article" date="2015" name="Genome Announc.">
        <title>Draft Genome Sequence of Bacteroidales Strain TBC1, a Novel Isolate from a Methanogenic Wastewater Treatment System.</title>
        <authorList>
            <person name="Tourlousse D.M."/>
            <person name="Matsuura N."/>
            <person name="Sun L."/>
            <person name="Toyonaga M."/>
            <person name="Kuroda K."/>
            <person name="Ohashi A."/>
            <person name="Cruz R."/>
            <person name="Yamaguchi T."/>
            <person name="Sekiguchi Y."/>
        </authorList>
    </citation>
    <scope>NUCLEOTIDE SEQUENCE [LARGE SCALE GENOMIC DNA]</scope>
    <source>
        <strain evidence="3">TBC1</strain>
    </source>
</reference>
<evidence type="ECO:0000313" key="3">
    <source>
        <dbReference type="EMBL" id="GAP42743.1"/>
    </source>
</evidence>
<feature type="signal peptide" evidence="1">
    <location>
        <begin position="1"/>
        <end position="20"/>
    </location>
</feature>
<dbReference type="PROSITE" id="PS50853">
    <property type="entry name" value="FN3"/>
    <property type="match status" value="2"/>
</dbReference>
<dbReference type="SUPFAM" id="SSF49452">
    <property type="entry name" value="Starch-binding domain-like"/>
    <property type="match status" value="1"/>
</dbReference>
<sequence>MRKLFTLLILLFLWAGSSWGQGQVNAYTFVSSSGTYTEITGGTQLGSGTTMDDVSYNANNIGFTFNFNETNFTQFSVNANGFLAFGASVSSSYAALSTGSSNNVIAAFNADLQGNTGATLRYELSGTTPNQVLTIQWKDFRHYAAASESYNFQVKLYETTNVVEVIYGTIVKNSTARTKQVGLRGSSSSVFNNRTTTTDWAATTAGASNSANCTLTSSIFPASGLTFTWTPPAIATPPNCATLVSPADAATNVPVSTSLNWASGGGAPTGYNLYFGADELPEDPIDLGLVTTYDPAGDMDYSTTYYWKVVPYNAFGDATGCPTWTFTTGPDPTVTVFPFTEGFEGAAFPPYGWSQITVSGTSPWIMSTINPHSGLQCARAPWASAGGEHLLITPPLDLNSVDYRLKFWLIGSSLAGTDLEVQIATSNSSASNFSTTLATYIAGTNMPTVWTEQIIDLSAYEDIQYIAFRLIDDDGYAFYIDDVTIEEIPATPVFSVSPLTKDYGSVAVGGSSSQVFTISNTGGGTLVINPAISVTGTDADQFVLTDANSYPLSLTAGQTATVSVAFTPTSEGAKSASLVIVDNLGSKATNTVPLTGTGFVPPPGSTCDNPYPTTLPLVDFSGNTSTMGDDYSSTWITPSSLYMNGDDMVFEFTLTEAGYLDGSMTTTDSYLGLFILEDCPDPVSPAAVIRSATSSGSSVSFADQLMQPGTYFAIVSSWPDPQSIEFILNLSFEPLPDCLPPTGLSASVTSTSANLSWTEAGTATAWEYVYGEAPLAEPTGSGTATTSNTDNPITSLEPGTNYQFYVRANCGDTYSTWTGPASFSTTQIPATLPLTEGFESGFGSWAVVNGTQPNTWFAGTAAVPHSGTNSAFITNDGGTSYSYTIDAASVVHLYRDIAFTGGEAAGYSLKFWYKGLAESCCDYMKVFIVDPSTLPVAGTQLTTGQIGVNYNQQADYVEVTLAIPNTVAGTKRLVFSWRNDGSIGPNPPVSLDDISLQVITTGAVRGEVTDCYTGALLEGVTVSIAGSTTTTDANGYYEFPAIATGTYDLTASLSGYFNKTITGVVVSEGATTTQDLCLNIYVDPPLNLQASVENQDVHLTWNAPGVVPESFTDGFESYTDFSLSFPPWLNTDIDLSSTYSISGVTFTNQGYTGAFITFNPGTTVPALTDAAWLAHSGSKYAACFAAITFPNNDWLISPQVAVVTGSQLKFWAKSVTDAYGLERFRVGISTTGTATTDFTIISAEPYIEAPLDWTEYTFDLSAYVGQNIYVAINCVSSDAFVLMIDDFSIGVPGKNAEPIIANRPSDRQLVNLQPPTRSIVKGSNIISEKANVALIDNATENNRAPMATLTGYNIYKDEAFLAYTTLTEYDDLNLPAGTYSYTVTAVYTESESEPAGPVTVEIITCNVPINVQVADITPTSATISWTAPDPAPANGYEYEVRTDGDPGSGATGLAAFGTTAAGVTTADITGLDDGTAYMVYVRSVCGTDNYSNWTGGVEFATSCFALNLPFAEDFEETSANLNCWVIYNIDLAGTSWGLSSSYNHTEGGTLSAAHVYGPSSNTEDGYLVSPGLIIPASGYIELSFWSYNVYPGDYVKNSVLISAGSPDPTDGDYVEIWSPASVTASWEQTLLDLSAYHGQTIYIAFRYEGSFAHTWHLDDVSVSIQTPPIKTLNLKAYIEGFWNGVSAMNQAQDVDQDENIFNKFSGTTVDTLSVYLAEADAPWAYLFAAHEVNINTDGSMIVSVPAAFSGSYYIVIDHHSSVETWSALPVDFSGTTIDYDFTTAAGQAYGSNQKSMGTVWALYSGDVGNDEYIEFLDVVPVYNLSVAGFFGYSLFDLDGSGYIEFLDYIIAYNNSVNGVGMNTPPNPAKRPGLLKLKLTD</sequence>
<dbReference type="Gene3D" id="2.60.40.10">
    <property type="entry name" value="Immunoglobulins"/>
    <property type="match status" value="4"/>
</dbReference>
<dbReference type="InterPro" id="IPR011628">
    <property type="entry name" value="Cleaved_adhesin"/>
</dbReference>
<dbReference type="InterPro" id="IPR003961">
    <property type="entry name" value="FN3_dom"/>
</dbReference>
<proteinExistence type="predicted"/>
<dbReference type="InterPro" id="IPR013320">
    <property type="entry name" value="ConA-like_dom_sf"/>
</dbReference>
<dbReference type="SMART" id="SM00060">
    <property type="entry name" value="FN3"/>
    <property type="match status" value="4"/>
</dbReference>
<dbReference type="Pfam" id="PF22073">
    <property type="entry name" value="Cep192_D4"/>
    <property type="match status" value="1"/>
</dbReference>
<dbReference type="Pfam" id="PF07675">
    <property type="entry name" value="Cleaved_Adhesin"/>
    <property type="match status" value="3"/>
</dbReference>
<dbReference type="PROSITE" id="PS00018">
    <property type="entry name" value="EF_HAND_1"/>
    <property type="match status" value="1"/>
</dbReference>
<dbReference type="InterPro" id="IPR054090">
    <property type="entry name" value="Cep192_Spd-2-like_dom"/>
</dbReference>
<dbReference type="NCBIfam" id="NF012200">
    <property type="entry name" value="choice_anch_D"/>
    <property type="match status" value="1"/>
</dbReference>
<feature type="domain" description="Fibronectin type-III" evidence="2">
    <location>
        <begin position="740"/>
        <end position="828"/>
    </location>
</feature>
<gene>
    <name evidence="3" type="ORF">TBC1_11882</name>
</gene>
<dbReference type="PATRIC" id="fig|1678841.3.peg.1002"/>
<dbReference type="InterPro" id="IPR018247">
    <property type="entry name" value="EF_Hand_1_Ca_BS"/>
</dbReference>
<feature type="domain" description="Fibronectin type-III" evidence="2">
    <location>
        <begin position="1407"/>
        <end position="1504"/>
    </location>
</feature>
<dbReference type="InterPro" id="IPR013784">
    <property type="entry name" value="Carb-bd-like_fold"/>
</dbReference>
<dbReference type="Proteomes" id="UP000053091">
    <property type="component" value="Unassembled WGS sequence"/>
</dbReference>
<dbReference type="OrthoDB" id="9813840at2"/>
<protein>
    <submittedName>
        <fullName evidence="3">Protein containing cleaved adhesin domain</fullName>
    </submittedName>
</protein>